<dbReference type="Gene3D" id="3.40.50.1820">
    <property type="entry name" value="alpha/beta hydrolase"/>
    <property type="match status" value="1"/>
</dbReference>
<evidence type="ECO:0008006" key="4">
    <source>
        <dbReference type="Google" id="ProtNLM"/>
    </source>
</evidence>
<accession>A0ABM8YX17</accession>
<evidence type="ECO:0000256" key="1">
    <source>
        <dbReference type="SAM" id="Phobius"/>
    </source>
</evidence>
<evidence type="ECO:0000313" key="2">
    <source>
        <dbReference type="EMBL" id="CAG9932039.1"/>
    </source>
</evidence>
<proteinExistence type="predicted"/>
<dbReference type="InterPro" id="IPR010297">
    <property type="entry name" value="DUF900_hydrolase"/>
</dbReference>
<reference evidence="2 3" key="1">
    <citation type="submission" date="2021-10" db="EMBL/GenBank/DDBJ databases">
        <authorList>
            <person name="Koch H."/>
        </authorList>
    </citation>
    <scope>NUCLEOTIDE SEQUENCE [LARGE SCALE GENOMIC DNA]</scope>
    <source>
        <strain evidence="2">6680</strain>
    </source>
</reference>
<dbReference type="Pfam" id="PF05990">
    <property type="entry name" value="DUF900"/>
    <property type="match status" value="1"/>
</dbReference>
<name>A0ABM8YX17_9PROT</name>
<organism evidence="2 3">
    <name type="scientific">Candidatus Nitrotoga arctica</name>
    <dbReference type="NCBI Taxonomy" id="453162"/>
    <lineage>
        <taxon>Bacteria</taxon>
        <taxon>Pseudomonadati</taxon>
        <taxon>Pseudomonadota</taxon>
        <taxon>Betaproteobacteria</taxon>
        <taxon>Nitrosomonadales</taxon>
        <taxon>Gallionellaceae</taxon>
        <taxon>Candidatus Nitrotoga</taxon>
    </lineage>
</organism>
<gene>
    <name evidence="2" type="ORF">NTG6680_0786</name>
</gene>
<dbReference type="RefSeq" id="WP_239796048.1">
    <property type="nucleotide sequence ID" value="NZ_OU912926.1"/>
</dbReference>
<dbReference type="PANTHER" id="PTHR36513">
    <property type="entry name" value="ABC TRANSMEMBRANE TYPE-1 DOMAIN-CONTAINING PROTEIN"/>
    <property type="match status" value="1"/>
</dbReference>
<keyword evidence="1" id="KW-1133">Transmembrane helix</keyword>
<keyword evidence="1" id="KW-0472">Membrane</keyword>
<dbReference type="InterPro" id="IPR029058">
    <property type="entry name" value="AB_hydrolase_fold"/>
</dbReference>
<dbReference type="Proteomes" id="UP000839052">
    <property type="component" value="Chromosome"/>
</dbReference>
<protein>
    <recommendedName>
        <fullName evidence="4">Esterase/lipase superfamily enzyme</fullName>
    </recommendedName>
</protein>
<keyword evidence="1" id="KW-0812">Transmembrane</keyword>
<dbReference type="PANTHER" id="PTHR36513:SF1">
    <property type="entry name" value="TRANSMEMBRANE PROTEIN"/>
    <property type="match status" value="1"/>
</dbReference>
<keyword evidence="3" id="KW-1185">Reference proteome</keyword>
<evidence type="ECO:0000313" key="3">
    <source>
        <dbReference type="Proteomes" id="UP000839052"/>
    </source>
</evidence>
<feature type="transmembrane region" description="Helical" evidence="1">
    <location>
        <begin position="20"/>
        <end position="38"/>
    </location>
</feature>
<sequence>MSTAILSTLHEPVIKRLPTIEPAIFCMGLLIFIGFSLVGCASQPLETRGFDTDIKTVSARSPGGLSLICQTSNGTCFNQYPMLNKSECQCAGAGGMVGGKAIINPVPGTLADLSSVATVFFATDRNRTSEAGPESMFSASRSDTISYGLARVSIPATHQTGYLEAPSAFIRLRFLENAQKHVLLMQTKIMDKDAYFRAVQDRVASSPKEDAFIFIHGFNVSFENAARRTAQIAYDLGFRGAPVFYSWPSRGSPTPLGYSADSQTIEWSKENLKRFLDDFLSKTKAKNVYLVAHSMGNRALTAAFVALLNEKPTLRSRVKEMILAAPDIDAGIFKRDIAPAMVKLGEPITLYASSTDRALQLAHIANGFPRAGDAGPGMVVVNGVETIDATAINTSFLGHSSFAETREILNDWQYIIEQGLRASQRAGLMQPSSTRPYWTFKK</sequence>
<dbReference type="SUPFAM" id="SSF53474">
    <property type="entry name" value="alpha/beta-Hydrolases"/>
    <property type="match status" value="1"/>
</dbReference>
<dbReference type="EMBL" id="OU912926">
    <property type="protein sequence ID" value="CAG9932039.1"/>
    <property type="molecule type" value="Genomic_DNA"/>
</dbReference>